<protein>
    <submittedName>
        <fullName evidence="3">Cupredoxin domain-containing protein</fullName>
    </submittedName>
</protein>
<dbReference type="Proteomes" id="UP001216390">
    <property type="component" value="Chromosome"/>
</dbReference>
<dbReference type="PROSITE" id="PS51257">
    <property type="entry name" value="PROKAR_LIPOPROTEIN"/>
    <property type="match status" value="1"/>
</dbReference>
<evidence type="ECO:0000313" key="3">
    <source>
        <dbReference type="EMBL" id="WCO68288.1"/>
    </source>
</evidence>
<organism evidence="3 4">
    <name type="scientific">Iamia majanohamensis</name>
    <dbReference type="NCBI Taxonomy" id="467976"/>
    <lineage>
        <taxon>Bacteria</taxon>
        <taxon>Bacillati</taxon>
        <taxon>Actinomycetota</taxon>
        <taxon>Acidimicrobiia</taxon>
        <taxon>Acidimicrobiales</taxon>
        <taxon>Iamiaceae</taxon>
        <taxon>Iamia</taxon>
    </lineage>
</organism>
<dbReference type="InterPro" id="IPR028096">
    <property type="entry name" value="EfeO_Cupredoxin"/>
</dbReference>
<evidence type="ECO:0000259" key="2">
    <source>
        <dbReference type="Pfam" id="PF13473"/>
    </source>
</evidence>
<keyword evidence="1" id="KW-0732">Signal</keyword>
<dbReference type="Gene3D" id="2.60.40.420">
    <property type="entry name" value="Cupredoxins - blue copper proteins"/>
    <property type="match status" value="1"/>
</dbReference>
<dbReference type="RefSeq" id="WP_272737805.1">
    <property type="nucleotide sequence ID" value="NZ_CP116942.1"/>
</dbReference>
<dbReference type="SUPFAM" id="SSF49503">
    <property type="entry name" value="Cupredoxins"/>
    <property type="match status" value="1"/>
</dbReference>
<keyword evidence="4" id="KW-1185">Reference proteome</keyword>
<reference evidence="3" key="1">
    <citation type="submission" date="2023-01" db="EMBL/GenBank/DDBJ databases">
        <title>The diversity of Class Acidimicrobiia in South China Sea sediment environments and the proposal of Iamia marina sp. nov., a novel species of the genus Iamia.</title>
        <authorList>
            <person name="He Y."/>
            <person name="Tian X."/>
        </authorList>
    </citation>
    <scope>NUCLEOTIDE SEQUENCE</scope>
    <source>
        <strain evidence="3">DSM 19957</strain>
    </source>
</reference>
<dbReference type="Pfam" id="PF13473">
    <property type="entry name" value="Cupredoxin_1"/>
    <property type="match status" value="1"/>
</dbReference>
<feature type="domain" description="EfeO-type cupredoxin-like" evidence="2">
    <location>
        <begin position="43"/>
        <end position="130"/>
    </location>
</feature>
<accession>A0AAF0BWP1</accession>
<dbReference type="AlphaFoldDB" id="A0AAF0BWP1"/>
<evidence type="ECO:0000313" key="4">
    <source>
        <dbReference type="Proteomes" id="UP001216390"/>
    </source>
</evidence>
<evidence type="ECO:0000256" key="1">
    <source>
        <dbReference type="SAM" id="SignalP"/>
    </source>
</evidence>
<dbReference type="KEGG" id="ima:PO878_06050"/>
<feature type="chain" id="PRO_5042030400" evidence="1">
    <location>
        <begin position="25"/>
        <end position="136"/>
    </location>
</feature>
<name>A0AAF0BWP1_9ACTN</name>
<sequence length="136" mass="14285">MTRPRHRPLLVAVATLVAAGLLGACGGDEEASGPPPDCTRIEDGAVTLVAENLQWDADCLRVPQGTEVTFTVDNRDQGVQHNLDVAGPSGEEGTELEAGPVTQTLVYDATEAGRHPYVCEIHPAMEGDLWVTPAAG</sequence>
<feature type="signal peptide" evidence="1">
    <location>
        <begin position="1"/>
        <end position="24"/>
    </location>
</feature>
<proteinExistence type="predicted"/>
<dbReference type="EMBL" id="CP116942">
    <property type="protein sequence ID" value="WCO68288.1"/>
    <property type="molecule type" value="Genomic_DNA"/>
</dbReference>
<gene>
    <name evidence="3" type="ORF">PO878_06050</name>
</gene>
<dbReference type="InterPro" id="IPR008972">
    <property type="entry name" value="Cupredoxin"/>
</dbReference>